<feature type="domain" description="VIT" evidence="10">
    <location>
        <begin position="13"/>
        <end position="142"/>
    </location>
</feature>
<evidence type="ECO:0000256" key="6">
    <source>
        <dbReference type="ARBA" id="ARBA00022900"/>
    </source>
</evidence>
<dbReference type="Pfam" id="PF08487">
    <property type="entry name" value="VIT"/>
    <property type="match status" value="1"/>
</dbReference>
<dbReference type="PROSITE" id="PS50234">
    <property type="entry name" value="VWFA"/>
    <property type="match status" value="1"/>
</dbReference>
<evidence type="ECO:0000256" key="5">
    <source>
        <dbReference type="ARBA" id="ARBA00022729"/>
    </source>
</evidence>
<evidence type="ECO:0000256" key="1">
    <source>
        <dbReference type="ARBA" id="ARBA00004613"/>
    </source>
</evidence>
<evidence type="ECO:0000256" key="4">
    <source>
        <dbReference type="ARBA" id="ARBA00022690"/>
    </source>
</evidence>
<evidence type="ECO:0000256" key="3">
    <source>
        <dbReference type="ARBA" id="ARBA00022525"/>
    </source>
</evidence>
<dbReference type="PANTHER" id="PTHR10338">
    <property type="entry name" value="INTER-ALPHA-TRYPSIN INHIBITOR HEAVY CHAIN FAMILY MEMBER"/>
    <property type="match status" value="1"/>
</dbReference>
<keyword evidence="5 8" id="KW-0732">Signal</keyword>
<dbReference type="SMART" id="SM00609">
    <property type="entry name" value="VIT"/>
    <property type="match status" value="1"/>
</dbReference>
<keyword evidence="7" id="KW-0325">Glycoprotein</keyword>
<dbReference type="AlphaFoldDB" id="A0A9Y6JEI9"/>
<evidence type="ECO:0000256" key="2">
    <source>
        <dbReference type="ARBA" id="ARBA00010158"/>
    </source>
</evidence>
<keyword evidence="3" id="KW-0964">Secreted</keyword>
<protein>
    <submittedName>
        <fullName evidence="12">Inter-alpha-trypsin inhibitor heavy chain H3-like</fullName>
    </submittedName>
</protein>
<feature type="domain" description="VWFA" evidence="9">
    <location>
        <begin position="268"/>
        <end position="446"/>
    </location>
</feature>
<accession>A0A9Y6JEI9</accession>
<dbReference type="CDD" id="cd01461">
    <property type="entry name" value="vWA_interalpha_trypsin_inhibitor"/>
    <property type="match status" value="1"/>
</dbReference>
<comment type="subcellular location">
    <subcellularLocation>
        <location evidence="1">Secreted</location>
    </subcellularLocation>
</comment>
<dbReference type="InterPro" id="IPR002035">
    <property type="entry name" value="VWF_A"/>
</dbReference>
<dbReference type="FunFam" id="3.40.50.410:FF:000013">
    <property type="entry name" value="inter-alpha-trypsin inhibitor heavy chain H2"/>
    <property type="match status" value="1"/>
</dbReference>
<dbReference type="Pfam" id="PF00092">
    <property type="entry name" value="VWA"/>
    <property type="match status" value="1"/>
</dbReference>
<feature type="signal peptide" evidence="8">
    <location>
        <begin position="1"/>
        <end position="20"/>
    </location>
</feature>
<evidence type="ECO:0000313" key="12">
    <source>
        <dbReference type="RefSeq" id="XP_013768413.1"/>
    </source>
</evidence>
<sequence>MGRTVVKITLIGLLFALASTLPNKDDWDIYSFHFNSTVTSRYATTVITSRVANRMNESKEIEFHVRIPKNAFISKFRMFIDGQVYDGVVKAKEQAQQQYTEAVSRGESAGLVSSVGRTLEEFKTSVTVAAHKKVTFELTYEELMKRTHGKYELQIHARPMQPVRDFKVDVYIHEEAGISFIDVKGGLSTNALANAITKTHADKQAWVYFYPTVDQQKMCDSCGDQGMNGDLVIVYDVNRDNGLGHIKKSDGYFVHHFAPSDLPRIPKNVVFVIDQSGSMEGRKIEQTRTALIHILNDLAEDDHFGLITFDDRISYWKQELVQANSKNLESAKNFARNIQHRGSTDINKAVLQGARMLNAHNREGSASILILLTDGDPTSGVTNLEKIQSNVRQAIAGKFPLYCLGFGFDVNFNFLEKMSLQNNGVARRIYEDSDADLQLKGFYEEVATPLLTDVTMIYVGGTNLTQTNFSQYYNGSEIVVTGQITDNNIETFTPQVVAISSNRRIIFSNPNETVESTQTVSDDRIQRVWAYLTVKQLLDKELQLSGPEKEKVKKEAMELSLKYSFVTPLTSMVVTKPPGENTDVLHKPKEAADLHHGFSSYDDVLYEDAVIVRDTEIHIASDDILLVISQHEKNGQRLLWPVLRQQPSTNDIEGLLAVKPAVYEVVQQVPVTKLKIKNQEIDVTSDNATDYSVDPPVTKNCWLMSADSALQRPLASFFVAQL</sequence>
<dbReference type="GO" id="GO:0005576">
    <property type="term" value="C:extracellular region"/>
    <property type="evidence" value="ECO:0007669"/>
    <property type="project" value="UniProtKB-SubCell"/>
</dbReference>
<dbReference type="SUPFAM" id="SSF53300">
    <property type="entry name" value="vWA-like"/>
    <property type="match status" value="1"/>
</dbReference>
<evidence type="ECO:0000313" key="11">
    <source>
        <dbReference type="Proteomes" id="UP000695023"/>
    </source>
</evidence>
<comment type="similarity">
    <text evidence="2">Belongs to the ITIH family.</text>
</comment>
<dbReference type="Proteomes" id="UP000695023">
    <property type="component" value="Unplaced"/>
</dbReference>
<reference evidence="12" key="1">
    <citation type="submission" date="2025-08" db="UniProtKB">
        <authorList>
            <consortium name="RefSeq"/>
        </authorList>
    </citation>
    <scope>IDENTIFICATION</scope>
</reference>
<keyword evidence="4" id="KW-0646">Protease inhibitor</keyword>
<feature type="chain" id="PRO_5041436493" evidence="8">
    <location>
        <begin position="21"/>
        <end position="722"/>
    </location>
</feature>
<organism evidence="11 12">
    <name type="scientific">Pundamilia nyererei</name>
    <dbReference type="NCBI Taxonomy" id="303518"/>
    <lineage>
        <taxon>Eukaryota</taxon>
        <taxon>Metazoa</taxon>
        <taxon>Chordata</taxon>
        <taxon>Craniata</taxon>
        <taxon>Vertebrata</taxon>
        <taxon>Euteleostomi</taxon>
        <taxon>Actinopterygii</taxon>
        <taxon>Neopterygii</taxon>
        <taxon>Teleostei</taxon>
        <taxon>Neoteleostei</taxon>
        <taxon>Acanthomorphata</taxon>
        <taxon>Ovalentaria</taxon>
        <taxon>Cichlomorphae</taxon>
        <taxon>Cichliformes</taxon>
        <taxon>Cichlidae</taxon>
        <taxon>African cichlids</taxon>
        <taxon>Pseudocrenilabrinae</taxon>
        <taxon>Haplochromini</taxon>
        <taxon>Pundamilia</taxon>
    </lineage>
</organism>
<gene>
    <name evidence="12" type="primary">LOC102194557</name>
</gene>
<dbReference type="GeneID" id="102194557"/>
<evidence type="ECO:0000256" key="7">
    <source>
        <dbReference type="ARBA" id="ARBA00023180"/>
    </source>
</evidence>
<dbReference type="InterPro" id="IPR036465">
    <property type="entry name" value="vWFA_dom_sf"/>
</dbReference>
<keyword evidence="11" id="KW-1185">Reference proteome</keyword>
<dbReference type="InterPro" id="IPR013694">
    <property type="entry name" value="VIT"/>
</dbReference>
<dbReference type="SMART" id="SM00327">
    <property type="entry name" value="VWA"/>
    <property type="match status" value="1"/>
</dbReference>
<dbReference type="RefSeq" id="XP_013768413.1">
    <property type="nucleotide sequence ID" value="XM_013912959.1"/>
</dbReference>
<proteinExistence type="inferred from homology"/>
<dbReference type="PANTHER" id="PTHR10338:SF119">
    <property type="entry name" value="INTER-ALPHA-TRYPSIN INHIBITOR HEAVY CHAIN H4"/>
    <property type="match status" value="1"/>
</dbReference>
<evidence type="ECO:0000256" key="8">
    <source>
        <dbReference type="SAM" id="SignalP"/>
    </source>
</evidence>
<dbReference type="PROSITE" id="PS51468">
    <property type="entry name" value="VIT"/>
    <property type="match status" value="1"/>
</dbReference>
<keyword evidence="6" id="KW-0722">Serine protease inhibitor</keyword>
<evidence type="ECO:0000259" key="9">
    <source>
        <dbReference type="PROSITE" id="PS50234"/>
    </source>
</evidence>
<evidence type="ECO:0000259" key="10">
    <source>
        <dbReference type="PROSITE" id="PS51468"/>
    </source>
</evidence>
<dbReference type="Gene3D" id="3.40.50.410">
    <property type="entry name" value="von Willebrand factor, type A domain"/>
    <property type="match status" value="1"/>
</dbReference>
<dbReference type="InterPro" id="IPR050934">
    <property type="entry name" value="ITIH"/>
</dbReference>
<name>A0A9Y6JEI9_9CICH</name>
<dbReference type="GO" id="GO:0004867">
    <property type="term" value="F:serine-type endopeptidase inhibitor activity"/>
    <property type="evidence" value="ECO:0007669"/>
    <property type="project" value="UniProtKB-KW"/>
</dbReference>